<dbReference type="Pfam" id="PF01381">
    <property type="entry name" value="HTH_3"/>
    <property type="match status" value="1"/>
</dbReference>
<dbReference type="CDD" id="cd00093">
    <property type="entry name" value="HTH_XRE"/>
    <property type="match status" value="1"/>
</dbReference>
<protein>
    <submittedName>
        <fullName evidence="2">Gp679</fullName>
    </submittedName>
</protein>
<dbReference type="PROSITE" id="PS50943">
    <property type="entry name" value="HTH_CROC1"/>
    <property type="match status" value="1"/>
</dbReference>
<evidence type="ECO:0000313" key="3">
    <source>
        <dbReference type="Proteomes" id="UP000009273"/>
    </source>
</evidence>
<dbReference type="GO" id="GO:0003677">
    <property type="term" value="F:DNA binding"/>
    <property type="evidence" value="ECO:0007669"/>
    <property type="project" value="InterPro"/>
</dbReference>
<dbReference type="EMBL" id="JN638751">
    <property type="protein sequence ID" value="AEO93922.1"/>
    <property type="molecule type" value="Genomic_DNA"/>
</dbReference>
<dbReference type="RefSeq" id="YP_009015971.1">
    <property type="nucleotide sequence ID" value="NC_023719.1"/>
</dbReference>
<keyword evidence="3" id="KW-1185">Reference proteome</keyword>
<feature type="domain" description="HTH cro/C1-type" evidence="1">
    <location>
        <begin position="19"/>
        <end position="58"/>
    </location>
</feature>
<evidence type="ECO:0000313" key="2">
    <source>
        <dbReference type="EMBL" id="AEO93922.1"/>
    </source>
</evidence>
<dbReference type="KEGG" id="vg:18563887"/>
<gene>
    <name evidence="2" type="primary">679</name>
    <name evidence="2" type="ORF">G_679</name>
</gene>
<proteinExistence type="predicted"/>
<evidence type="ECO:0000259" key="1">
    <source>
        <dbReference type="PROSITE" id="PS50943"/>
    </source>
</evidence>
<sequence length="98" mass="11366">MIQPTTKDIIRIVRTYAYQNGITITQFAKKADVSKSWISRLKNEDSEISLQLAKQLLETAGYKIIIKHQSNIDSDDTKEIKTLTDEQIKELEKQKKKK</sequence>
<dbReference type="SUPFAM" id="SSF47413">
    <property type="entry name" value="lambda repressor-like DNA-binding domains"/>
    <property type="match status" value="1"/>
</dbReference>
<name>G3MB59_9CAUD</name>
<dbReference type="GeneID" id="18563887"/>
<dbReference type="InterPro" id="IPR010982">
    <property type="entry name" value="Lambda_DNA-bd_dom_sf"/>
</dbReference>
<dbReference type="InterPro" id="IPR001387">
    <property type="entry name" value="Cro/C1-type_HTH"/>
</dbReference>
<dbReference type="Proteomes" id="UP000009273">
    <property type="component" value="Segment"/>
</dbReference>
<reference evidence="2 3" key="1">
    <citation type="submission" date="2011-09" db="EMBL/GenBank/DDBJ databases">
        <authorList>
            <person name="Pope W.H."/>
            <person name="Pedulla M.L."/>
            <person name="Ford M.E."/>
            <person name="Peebles C.L."/>
            <person name="Hatfull G.H."/>
            <person name="Hendrix R.W."/>
        </authorList>
    </citation>
    <scope>NUCLEOTIDE SEQUENCE [LARGE SCALE GENOMIC DNA]</scope>
    <source>
        <strain evidence="2">G</strain>
    </source>
</reference>
<dbReference type="Gene3D" id="1.10.260.40">
    <property type="entry name" value="lambda repressor-like DNA-binding domains"/>
    <property type="match status" value="1"/>
</dbReference>
<accession>G3MB59</accession>
<organism evidence="2 3">
    <name type="scientific">Bacillus phage G</name>
    <dbReference type="NCBI Taxonomy" id="2884420"/>
    <lineage>
        <taxon>Viruses</taxon>
        <taxon>Duplodnaviria</taxon>
        <taxon>Heunggongvirae</taxon>
        <taxon>Uroviricota</taxon>
        <taxon>Caudoviricetes</taxon>
        <taxon>Donellivirus</taxon>
        <taxon>Donellivirus gee</taxon>
    </lineage>
</organism>